<dbReference type="InterPro" id="IPR002173">
    <property type="entry name" value="Carboh/pur_kinase_PfkB_CS"/>
</dbReference>
<evidence type="ECO:0000256" key="6">
    <source>
        <dbReference type="ARBA" id="ARBA00022741"/>
    </source>
</evidence>
<keyword evidence="12" id="KW-0963">Cytoplasm</keyword>
<feature type="active site" description="Proton acceptor" evidence="12">
    <location>
        <position position="260"/>
    </location>
</feature>
<feature type="binding site" evidence="12">
    <location>
        <position position="284"/>
    </location>
    <ligand>
        <name>ATP</name>
        <dbReference type="ChEBI" id="CHEBI:30616"/>
    </ligand>
</feature>
<dbReference type="EMBL" id="JAMZED010000002">
    <property type="protein sequence ID" value="MCR6503364.1"/>
    <property type="molecule type" value="Genomic_DNA"/>
</dbReference>
<keyword evidence="5 12" id="KW-0479">Metal-binding</keyword>
<dbReference type="InterPro" id="IPR002139">
    <property type="entry name" value="Ribo/fructo_kinase"/>
</dbReference>
<dbReference type="RefSeq" id="WP_257930499.1">
    <property type="nucleotide sequence ID" value="NZ_JAMZED010000002.1"/>
</dbReference>
<dbReference type="EMBL" id="JAMZEE010000001">
    <property type="protein sequence ID" value="MCR6506635.1"/>
    <property type="molecule type" value="Genomic_DNA"/>
</dbReference>
<feature type="binding site" evidence="12">
    <location>
        <begin position="19"/>
        <end position="21"/>
    </location>
    <ligand>
        <name>substrate</name>
    </ligand>
</feature>
<dbReference type="Proteomes" id="UP001143192">
    <property type="component" value="Unassembled WGS sequence"/>
</dbReference>
<evidence type="ECO:0000256" key="11">
    <source>
        <dbReference type="ARBA" id="ARBA00023277"/>
    </source>
</evidence>
<feature type="binding site" evidence="12">
    <location>
        <position position="295"/>
    </location>
    <ligand>
        <name>K(+)</name>
        <dbReference type="ChEBI" id="CHEBI:29103"/>
    </ligand>
</feature>
<feature type="binding site" evidence="12">
    <location>
        <position position="256"/>
    </location>
    <ligand>
        <name>K(+)</name>
        <dbReference type="ChEBI" id="CHEBI:29103"/>
    </ligand>
</feature>
<dbReference type="PRINTS" id="PR00990">
    <property type="entry name" value="RIBOKINASE"/>
</dbReference>
<dbReference type="PANTHER" id="PTHR10584">
    <property type="entry name" value="SUGAR KINASE"/>
    <property type="match status" value="1"/>
</dbReference>
<dbReference type="SUPFAM" id="SSF53613">
    <property type="entry name" value="Ribokinase-like"/>
    <property type="match status" value="1"/>
</dbReference>
<evidence type="ECO:0000256" key="12">
    <source>
        <dbReference type="HAMAP-Rule" id="MF_01987"/>
    </source>
</evidence>
<feature type="binding site" evidence="12">
    <location>
        <position position="254"/>
    </location>
    <ligand>
        <name>K(+)</name>
        <dbReference type="ChEBI" id="CHEBI:29103"/>
    </ligand>
</feature>
<feature type="binding site" evidence="12">
    <location>
        <begin position="259"/>
        <end position="260"/>
    </location>
    <ligand>
        <name>ATP</name>
        <dbReference type="ChEBI" id="CHEBI:30616"/>
    </ligand>
</feature>
<name>A0A9X2NQL3_9BACE</name>
<evidence type="ECO:0000256" key="3">
    <source>
        <dbReference type="ARBA" id="ARBA00016943"/>
    </source>
</evidence>
<evidence type="ECO:0000256" key="8">
    <source>
        <dbReference type="ARBA" id="ARBA00022840"/>
    </source>
</evidence>
<evidence type="ECO:0000313" key="14">
    <source>
        <dbReference type="EMBL" id="MCR6503364.1"/>
    </source>
</evidence>
<comment type="similarity">
    <text evidence="12">Belongs to the carbohydrate kinase PfkB family. Ribokinase subfamily.</text>
</comment>
<dbReference type="AlphaFoldDB" id="A0A9X2NQL3"/>
<keyword evidence="4 12" id="KW-0808">Transferase</keyword>
<accession>A0A9X2NQL3</accession>
<evidence type="ECO:0000256" key="7">
    <source>
        <dbReference type="ARBA" id="ARBA00022777"/>
    </source>
</evidence>
<dbReference type="PROSITE" id="PS00584">
    <property type="entry name" value="PFKB_KINASES_2"/>
    <property type="match status" value="1"/>
</dbReference>
<keyword evidence="6 12" id="KW-0547">Nucleotide-binding</keyword>
<comment type="pathway">
    <text evidence="12">Carbohydrate metabolism; D-ribose degradation; D-ribose 5-phosphate from beta-D-ribopyranose: step 2/2.</text>
</comment>
<dbReference type="GO" id="GO:0004747">
    <property type="term" value="F:ribokinase activity"/>
    <property type="evidence" value="ECO:0007669"/>
    <property type="project" value="UniProtKB-UniRule"/>
</dbReference>
<organism evidence="14 16">
    <name type="scientific">Bacteroides muris</name>
    <name type="common">ex Fokt et al. 2023</name>
    <dbReference type="NCBI Taxonomy" id="2937417"/>
    <lineage>
        <taxon>Bacteria</taxon>
        <taxon>Pseudomonadati</taxon>
        <taxon>Bacteroidota</taxon>
        <taxon>Bacteroidia</taxon>
        <taxon>Bacteroidales</taxon>
        <taxon>Bacteroidaceae</taxon>
        <taxon>Bacteroides</taxon>
    </lineage>
</organism>
<evidence type="ECO:0000256" key="10">
    <source>
        <dbReference type="ARBA" id="ARBA00022958"/>
    </source>
</evidence>
<comment type="subcellular location">
    <subcellularLocation>
        <location evidence="12">Cytoplasm</location>
    </subcellularLocation>
</comment>
<dbReference type="GO" id="GO:0005524">
    <property type="term" value="F:ATP binding"/>
    <property type="evidence" value="ECO:0007669"/>
    <property type="project" value="UniProtKB-UniRule"/>
</dbReference>
<keyword evidence="11 12" id="KW-0119">Carbohydrate metabolism</keyword>
<evidence type="ECO:0000256" key="4">
    <source>
        <dbReference type="ARBA" id="ARBA00022679"/>
    </source>
</evidence>
<dbReference type="NCBIfam" id="TIGR02152">
    <property type="entry name" value="D_ribokin_bact"/>
    <property type="match status" value="1"/>
</dbReference>
<dbReference type="Gene3D" id="3.40.1190.20">
    <property type="match status" value="1"/>
</dbReference>
<evidence type="ECO:0000259" key="13">
    <source>
        <dbReference type="Pfam" id="PF00294"/>
    </source>
</evidence>
<feature type="binding site" evidence="12">
    <location>
        <position position="148"/>
    </location>
    <ligand>
        <name>substrate</name>
    </ligand>
</feature>
<dbReference type="Proteomes" id="UP001143810">
    <property type="component" value="Unassembled WGS sequence"/>
</dbReference>
<keyword evidence="16" id="KW-1185">Reference proteome</keyword>
<keyword evidence="10 12" id="KW-0630">Potassium</keyword>
<protein>
    <recommendedName>
        <fullName evidence="3 12">Ribokinase</fullName>
        <shortName evidence="12">RK</shortName>
        <ecNumber evidence="2 12">2.7.1.15</ecNumber>
    </recommendedName>
</protein>
<keyword evidence="8 12" id="KW-0067">ATP-binding</keyword>
<evidence type="ECO:0000313" key="15">
    <source>
        <dbReference type="EMBL" id="MCR6506635.1"/>
    </source>
</evidence>
<feature type="domain" description="Carbohydrate kinase PfkB" evidence="13">
    <location>
        <begin position="10"/>
        <end position="301"/>
    </location>
</feature>
<comment type="catalytic activity">
    <reaction evidence="12">
        <text>D-ribose + ATP = D-ribose 5-phosphate + ADP + H(+)</text>
        <dbReference type="Rhea" id="RHEA:13697"/>
        <dbReference type="ChEBI" id="CHEBI:15378"/>
        <dbReference type="ChEBI" id="CHEBI:30616"/>
        <dbReference type="ChEBI" id="CHEBI:47013"/>
        <dbReference type="ChEBI" id="CHEBI:78346"/>
        <dbReference type="ChEBI" id="CHEBI:456216"/>
        <dbReference type="EC" id="2.7.1.15"/>
    </reaction>
</comment>
<dbReference type="PANTHER" id="PTHR10584:SF166">
    <property type="entry name" value="RIBOKINASE"/>
    <property type="match status" value="1"/>
</dbReference>
<comment type="cofactor">
    <cofactor evidence="12">
        <name>Mg(2+)</name>
        <dbReference type="ChEBI" id="CHEBI:18420"/>
    </cofactor>
    <text evidence="12">Requires a divalent cation, most likely magnesium in vivo, as an electrophilic catalyst to aid phosphoryl group transfer. It is the chelate of the metal and the nucleotide that is the actual substrate.</text>
</comment>
<evidence type="ECO:0000256" key="2">
    <source>
        <dbReference type="ARBA" id="ARBA00012035"/>
    </source>
</evidence>
<feature type="binding site" evidence="12">
    <location>
        <begin position="47"/>
        <end position="51"/>
    </location>
    <ligand>
        <name>substrate</name>
    </ligand>
</feature>
<evidence type="ECO:0000313" key="16">
    <source>
        <dbReference type="Proteomes" id="UP001143192"/>
    </source>
</evidence>
<dbReference type="GO" id="GO:0046872">
    <property type="term" value="F:metal ion binding"/>
    <property type="evidence" value="ECO:0007669"/>
    <property type="project" value="UniProtKB-KW"/>
</dbReference>
<dbReference type="EC" id="2.7.1.15" evidence="2 12"/>
<feature type="binding site" evidence="12">
    <location>
        <begin position="228"/>
        <end position="233"/>
    </location>
    <ligand>
        <name>ATP</name>
        <dbReference type="ChEBI" id="CHEBI:30616"/>
    </ligand>
</feature>
<comment type="caution">
    <text evidence="12">Lacks conserved residue(s) required for the propagation of feature annotation.</text>
</comment>
<dbReference type="InterPro" id="IPR029056">
    <property type="entry name" value="Ribokinase-like"/>
</dbReference>
<proteinExistence type="inferred from homology"/>
<dbReference type="GO" id="GO:0019303">
    <property type="term" value="P:D-ribose catabolic process"/>
    <property type="evidence" value="ECO:0007669"/>
    <property type="project" value="UniProtKB-UniRule"/>
</dbReference>
<keyword evidence="7 12" id="KW-0418">Kinase</keyword>
<dbReference type="InterPro" id="IPR011877">
    <property type="entry name" value="Ribokinase"/>
</dbReference>
<feature type="binding site" evidence="12">
    <location>
        <position position="293"/>
    </location>
    <ligand>
        <name>K(+)</name>
        <dbReference type="ChEBI" id="CHEBI:29103"/>
    </ligand>
</feature>
<dbReference type="CDD" id="cd01174">
    <property type="entry name" value="ribokinase"/>
    <property type="match status" value="1"/>
</dbReference>
<reference evidence="14" key="1">
    <citation type="journal article" date="2022" name="Arch. Microbiol.">
        <title>Bacteroides muris sp. nov. isolated from the cecum of wild-derived house mice.</title>
        <authorList>
            <person name="Fokt H."/>
            <person name="Unni R."/>
            <person name="Repnik U."/>
            <person name="Schmitz R.A."/>
            <person name="Bramkamp M."/>
            <person name="Baines J.F."/>
            <person name="Unterweger D."/>
        </authorList>
    </citation>
    <scope>NUCLEOTIDE SEQUENCE</scope>
    <source>
        <strain evidence="14">KH365_2</strain>
        <strain evidence="15">KH569_7</strain>
    </source>
</reference>
<comment type="function">
    <text evidence="12">Catalyzes the phosphorylation of ribose at O-5 in a reaction requiring ATP and magnesium. The resulting D-ribose-5-phosphate can then be used either for sythesis of nucleotides, histidine, and tryptophan, or as a component of the pentose phosphate pathway.</text>
</comment>
<evidence type="ECO:0000256" key="9">
    <source>
        <dbReference type="ARBA" id="ARBA00022842"/>
    </source>
</evidence>
<dbReference type="GO" id="GO:0005829">
    <property type="term" value="C:cytosol"/>
    <property type="evidence" value="ECO:0007669"/>
    <property type="project" value="TreeGrafter"/>
</dbReference>
<reference evidence="14" key="2">
    <citation type="submission" date="2022-04" db="EMBL/GenBank/DDBJ databases">
        <authorList>
            <person name="Fokt H."/>
            <person name="Baines J."/>
        </authorList>
    </citation>
    <scope>NUCLEOTIDE SEQUENCE</scope>
    <source>
        <strain evidence="14">KH365_2</strain>
        <strain evidence="15">KH569_7</strain>
    </source>
</reference>
<evidence type="ECO:0000256" key="5">
    <source>
        <dbReference type="ARBA" id="ARBA00022723"/>
    </source>
</evidence>
<feature type="binding site" evidence="12">
    <location>
        <position position="260"/>
    </location>
    <ligand>
        <name>substrate</name>
    </ligand>
</feature>
<dbReference type="Pfam" id="PF00294">
    <property type="entry name" value="PfkB"/>
    <property type="match status" value="1"/>
</dbReference>
<comment type="similarity">
    <text evidence="1">Belongs to the carbohydrate kinase pfkB family.</text>
</comment>
<feature type="binding site" evidence="12">
    <location>
        <position position="192"/>
    </location>
    <ligand>
        <name>ATP</name>
        <dbReference type="ChEBI" id="CHEBI:30616"/>
    </ligand>
</feature>
<dbReference type="HAMAP" id="MF_01987">
    <property type="entry name" value="Ribokinase"/>
    <property type="match status" value="1"/>
</dbReference>
<feature type="binding site" evidence="12">
    <location>
        <position position="290"/>
    </location>
    <ligand>
        <name>K(+)</name>
        <dbReference type="ChEBI" id="CHEBI:29103"/>
    </ligand>
</feature>
<gene>
    <name evidence="12 14" type="primary">rbsK</name>
    <name evidence="15" type="ORF">M1B78_00260</name>
    <name evidence="14" type="ORF">M1B79_01420</name>
</gene>
<dbReference type="InterPro" id="IPR011611">
    <property type="entry name" value="PfkB_dom"/>
</dbReference>
<keyword evidence="9 12" id="KW-0460">Magnesium</keyword>
<comment type="activity regulation">
    <text evidence="12">Activated by a monovalent cation that binds near, but not in, the active site. The most likely occupant of the site in vivo is potassium. Ion binding induces a conformational change that may alter substrate affinity.</text>
</comment>
<sequence length="308" mass="32702">MRGEEIVCKSKIVVIGSCNTDMVVKASRLPVPGETILGGTFYMNPGGKGANQAIAAARLGAEVTLISKIGYDLFGLQALEIYRSEKINTEFIFTDQKSPSGVALISVDSFGENSIIVAPGASRSLSVEDIDKARSKLEEADIILMQLEVPIETAEYAASIAKSYGKKVILNPAPASVLSNSFLGSVHTILPNRVEAEMLSGIKVVDADSARRAAMVIGEKGIENVVITLGKDGAYVKEKEEYTMIPAKEVETIDTTGAGDVFCGAFSVYLSENHTLTESVEFANAAAALAVTRMGAQSAIPYKREIAL</sequence>
<comment type="caution">
    <text evidence="14">The sequence shown here is derived from an EMBL/GenBank/DDBJ whole genome shotgun (WGS) entry which is preliminary data.</text>
</comment>
<evidence type="ECO:0000256" key="1">
    <source>
        <dbReference type="ARBA" id="ARBA00005380"/>
    </source>
</evidence>
<comment type="subunit">
    <text evidence="12">Homodimer.</text>
</comment>